<feature type="transmembrane region" description="Helical" evidence="1">
    <location>
        <begin position="33"/>
        <end position="50"/>
    </location>
</feature>
<keyword evidence="1" id="KW-1133">Transmembrane helix</keyword>
<feature type="transmembrane region" description="Helical" evidence="1">
    <location>
        <begin position="7"/>
        <end position="27"/>
    </location>
</feature>
<organism evidence="2 3">
    <name type="scientific">Orenia metallireducens</name>
    <dbReference type="NCBI Taxonomy" id="1413210"/>
    <lineage>
        <taxon>Bacteria</taxon>
        <taxon>Bacillati</taxon>
        <taxon>Bacillota</taxon>
        <taxon>Clostridia</taxon>
        <taxon>Halanaerobiales</taxon>
        <taxon>Halobacteroidaceae</taxon>
        <taxon>Orenia</taxon>
    </lineage>
</organism>
<evidence type="ECO:0000313" key="3">
    <source>
        <dbReference type="Proteomes" id="UP000093514"/>
    </source>
</evidence>
<dbReference type="EMBL" id="LWDV01000009">
    <property type="protein sequence ID" value="OCL26095.1"/>
    <property type="molecule type" value="Genomic_DNA"/>
</dbReference>
<keyword evidence="1" id="KW-0472">Membrane</keyword>
<name>A0A1C0A752_9FIRM</name>
<keyword evidence="1" id="KW-0812">Transmembrane</keyword>
<protein>
    <submittedName>
        <fullName evidence="2">Uncharacterized protein</fullName>
    </submittedName>
</protein>
<proteinExistence type="predicted"/>
<sequence length="193" mass="22394">MKQNRKMILIITFFFVVIQVLTIFLLIKIGRDKYEGIIAATSLFIIYTLLELKYNLQLNNYIRIISIITILAHSILGRYFNFYNTRPSFDILLHTFGTYSFSLFAYSLISQIFPNYHRSNHYIFIFVITLGISLGTIFEIIEFLFDILINSSTKHQNGLIDTNLDLIADSFGAIIAALHLFLNNFSLIDNKKE</sequence>
<feature type="transmembrane region" description="Helical" evidence="1">
    <location>
        <begin position="121"/>
        <end position="144"/>
    </location>
</feature>
<dbReference type="InterPro" id="IPR014509">
    <property type="entry name" value="YjdF-like"/>
</dbReference>
<dbReference type="Proteomes" id="UP000093514">
    <property type="component" value="Unassembled WGS sequence"/>
</dbReference>
<comment type="caution">
    <text evidence="2">The sequence shown here is derived from an EMBL/GenBank/DDBJ whole genome shotgun (WGS) entry which is preliminary data.</text>
</comment>
<feature type="transmembrane region" description="Helical" evidence="1">
    <location>
        <begin position="91"/>
        <end position="109"/>
    </location>
</feature>
<keyword evidence="3" id="KW-1185">Reference proteome</keyword>
<gene>
    <name evidence="2" type="ORF">U472_08750</name>
</gene>
<feature type="transmembrane region" description="Helical" evidence="1">
    <location>
        <begin position="62"/>
        <end position="79"/>
    </location>
</feature>
<dbReference type="Pfam" id="PF09997">
    <property type="entry name" value="DUF2238"/>
    <property type="match status" value="1"/>
</dbReference>
<reference evidence="2 3" key="2">
    <citation type="submission" date="2016-08" db="EMBL/GenBank/DDBJ databases">
        <title>Orenia metallireducens sp. nov. strain Z6, a Novel Metal-reducing Firmicute from the Deep Subsurface.</title>
        <authorList>
            <person name="Maxim B.I."/>
            <person name="Kenneth K."/>
            <person name="Flynn T.M."/>
            <person name="Oloughlin E.J."/>
            <person name="Locke R.A."/>
            <person name="Weber J.R."/>
            <person name="Egan S.M."/>
            <person name="Mackie R.I."/>
            <person name="Cann I.K."/>
        </authorList>
    </citation>
    <scope>NUCLEOTIDE SEQUENCE [LARGE SCALE GENOMIC DNA]</scope>
    <source>
        <strain evidence="2 3">Z6</strain>
    </source>
</reference>
<dbReference type="AlphaFoldDB" id="A0A1C0A752"/>
<reference evidence="3" key="1">
    <citation type="submission" date="2016-07" db="EMBL/GenBank/DDBJ databases">
        <authorList>
            <person name="Florea S."/>
            <person name="Webb J.S."/>
            <person name="Jaromczyk J."/>
            <person name="Schardl C.L."/>
        </authorList>
    </citation>
    <scope>NUCLEOTIDE SEQUENCE [LARGE SCALE GENOMIC DNA]</scope>
    <source>
        <strain evidence="3">Z6</strain>
    </source>
</reference>
<accession>A0A1C0A752</accession>
<feature type="transmembrane region" description="Helical" evidence="1">
    <location>
        <begin position="164"/>
        <end position="182"/>
    </location>
</feature>
<evidence type="ECO:0000256" key="1">
    <source>
        <dbReference type="SAM" id="Phobius"/>
    </source>
</evidence>
<evidence type="ECO:0000313" key="2">
    <source>
        <dbReference type="EMBL" id="OCL26095.1"/>
    </source>
</evidence>